<accession>K6WA04</accession>
<dbReference type="RefSeq" id="WP_006330903.1">
    <property type="nucleotide sequence ID" value="NZ_BAHC01000048.1"/>
</dbReference>
<name>K6WA04_9ACTN</name>
<evidence type="ECO:0000313" key="3">
    <source>
        <dbReference type="EMBL" id="GAB89042.1"/>
    </source>
</evidence>
<dbReference type="OrthoDB" id="4382299at2"/>
<gene>
    <name evidence="3" type="ORF">GORHZ_048_00190</name>
</gene>
<dbReference type="EMBL" id="BAHC01000048">
    <property type="protein sequence ID" value="GAB89042.1"/>
    <property type="molecule type" value="Genomic_DNA"/>
</dbReference>
<dbReference type="NCBIfam" id="TIGR03816">
    <property type="entry name" value="tadE_like_DECH"/>
    <property type="match status" value="1"/>
</dbReference>
<dbReference type="AlphaFoldDB" id="K6WA04"/>
<dbReference type="Proteomes" id="UP000008363">
    <property type="component" value="Unassembled WGS sequence"/>
</dbReference>
<reference evidence="3 4" key="1">
    <citation type="submission" date="2012-08" db="EMBL/GenBank/DDBJ databases">
        <title>Whole genome shotgun sequence of Gordonia rhizosphera NBRC 16068.</title>
        <authorList>
            <person name="Takarada H."/>
            <person name="Isaki S."/>
            <person name="Hosoyama A."/>
            <person name="Tsuchikane K."/>
            <person name="Katsumata H."/>
            <person name="Baba S."/>
            <person name="Ohji S."/>
            <person name="Yamazaki S."/>
            <person name="Fujita N."/>
        </authorList>
    </citation>
    <scope>NUCLEOTIDE SEQUENCE [LARGE SCALE GENOMIC DNA]</scope>
    <source>
        <strain evidence="3 4">NBRC 16068</strain>
    </source>
</reference>
<keyword evidence="1" id="KW-0812">Transmembrane</keyword>
<proteinExistence type="predicted"/>
<sequence>MTPCWRDERGFATITGAFAIAAVAAATLAVLYVGGAVLARHRAQSAADLAALAGAADLVMALPDPCVTARQIAEVQRTRARVRSCRTDGTDLVLSVAVPVALGPFGMHEAVATARAGPVG</sequence>
<dbReference type="STRING" id="1108045.GORHZ_048_00190"/>
<keyword evidence="1" id="KW-1133">Transmembrane helix</keyword>
<dbReference type="InterPro" id="IPR021202">
    <property type="entry name" value="Rv3654c-like"/>
</dbReference>
<evidence type="ECO:0000313" key="4">
    <source>
        <dbReference type="Proteomes" id="UP000008363"/>
    </source>
</evidence>
<feature type="domain" description="Putative Flp pilus-assembly TadG-like N-terminal" evidence="2">
    <location>
        <begin position="10"/>
        <end position="57"/>
    </location>
</feature>
<feature type="transmembrane region" description="Helical" evidence="1">
    <location>
        <begin position="12"/>
        <end position="33"/>
    </location>
</feature>
<organism evidence="3 4">
    <name type="scientific">Gordonia rhizosphera NBRC 16068</name>
    <dbReference type="NCBI Taxonomy" id="1108045"/>
    <lineage>
        <taxon>Bacteria</taxon>
        <taxon>Bacillati</taxon>
        <taxon>Actinomycetota</taxon>
        <taxon>Actinomycetes</taxon>
        <taxon>Mycobacteriales</taxon>
        <taxon>Gordoniaceae</taxon>
        <taxon>Gordonia</taxon>
    </lineage>
</organism>
<dbReference type="InterPro" id="IPR028087">
    <property type="entry name" value="Tad_N"/>
</dbReference>
<protein>
    <recommendedName>
        <fullName evidence="2">Putative Flp pilus-assembly TadG-like N-terminal domain-containing protein</fullName>
    </recommendedName>
</protein>
<dbReference type="eggNOG" id="ENOG5033B4F">
    <property type="taxonomic scope" value="Bacteria"/>
</dbReference>
<evidence type="ECO:0000256" key="1">
    <source>
        <dbReference type="SAM" id="Phobius"/>
    </source>
</evidence>
<keyword evidence="4" id="KW-1185">Reference proteome</keyword>
<dbReference type="Pfam" id="PF13400">
    <property type="entry name" value="Tad"/>
    <property type="match status" value="1"/>
</dbReference>
<keyword evidence="1" id="KW-0472">Membrane</keyword>
<evidence type="ECO:0000259" key="2">
    <source>
        <dbReference type="Pfam" id="PF13400"/>
    </source>
</evidence>
<comment type="caution">
    <text evidence="3">The sequence shown here is derived from an EMBL/GenBank/DDBJ whole genome shotgun (WGS) entry which is preliminary data.</text>
</comment>